<dbReference type="Proteomes" id="UP000037178">
    <property type="component" value="Unassembled WGS sequence"/>
</dbReference>
<dbReference type="STRING" id="1675527.AIOL_001539"/>
<organism evidence="2 3">
    <name type="scientific">Candidatus Rhodobacter oscarellae</name>
    <dbReference type="NCBI Taxonomy" id="1675527"/>
    <lineage>
        <taxon>Bacteria</taxon>
        <taxon>Pseudomonadati</taxon>
        <taxon>Pseudomonadota</taxon>
        <taxon>Alphaproteobacteria</taxon>
        <taxon>Rhodobacterales</taxon>
        <taxon>Rhodobacter group</taxon>
        <taxon>Rhodobacter</taxon>
    </lineage>
</organism>
<gene>
    <name evidence="2" type="ORF">AIOL_001539</name>
</gene>
<keyword evidence="3" id="KW-1185">Reference proteome</keyword>
<sequence>MDEDDLLGSAIAPLELNAEEAARSVATLTQEVSRNGEESRRAADSYRISSDTISNQVSRAFRGLIQDGDKLSDVLRNLALSISEATFAAAIEPVADHIGSGISGFVNGLLGFRDGGAFAQGRVMPFARGGVVSSPVTFPMRGGMGLMGEAGPEAIMPLSRGPDGKLGVRAGGGGRPVSVVMNIQTPDVEGFRRSQSQVAAQMSRALSRGQRNR</sequence>
<evidence type="ECO:0000313" key="2">
    <source>
        <dbReference type="EMBL" id="KMW56585.1"/>
    </source>
</evidence>
<dbReference type="OrthoDB" id="8448547at2"/>
<dbReference type="EMBL" id="LFTY01000002">
    <property type="protein sequence ID" value="KMW56585.1"/>
    <property type="molecule type" value="Genomic_DNA"/>
</dbReference>
<dbReference type="AlphaFoldDB" id="A0A0J9E1H1"/>
<evidence type="ECO:0000256" key="1">
    <source>
        <dbReference type="SAM" id="MobiDB-lite"/>
    </source>
</evidence>
<comment type="caution">
    <text evidence="2">The sequence shown here is derived from an EMBL/GenBank/DDBJ whole genome shotgun (WGS) entry which is preliminary data.</text>
</comment>
<proteinExistence type="predicted"/>
<feature type="region of interest" description="Disordered" evidence="1">
    <location>
        <begin position="191"/>
        <end position="213"/>
    </location>
</feature>
<dbReference type="PATRIC" id="fig|1675527.3.peg.1632"/>
<reference evidence="2 3" key="1">
    <citation type="submission" date="2015-06" db="EMBL/GenBank/DDBJ databases">
        <title>Draft genome sequence of an Alphaproteobacteria species associated to the Mediterranean sponge Oscarella lobularis.</title>
        <authorList>
            <person name="Jourda C."/>
            <person name="Santini S."/>
            <person name="Claverie J.-M."/>
        </authorList>
    </citation>
    <scope>NUCLEOTIDE SEQUENCE [LARGE SCALE GENOMIC DNA]</scope>
    <source>
        <strain evidence="2">IGS</strain>
    </source>
</reference>
<dbReference type="RefSeq" id="WP_049642448.1">
    <property type="nucleotide sequence ID" value="NZ_LFTY01000002.1"/>
</dbReference>
<evidence type="ECO:0000313" key="3">
    <source>
        <dbReference type="Proteomes" id="UP000037178"/>
    </source>
</evidence>
<protein>
    <submittedName>
        <fullName evidence="2">Gene Transfer Agent tail tape measure</fullName>
    </submittedName>
</protein>
<name>A0A0J9E1H1_9RHOB</name>
<accession>A0A0J9E1H1</accession>